<feature type="domain" description="Protein kinase" evidence="1">
    <location>
        <begin position="1"/>
        <end position="59"/>
    </location>
</feature>
<dbReference type="EnsemblPlants" id="AET7Gv20215400.2">
    <property type="protein sequence ID" value="AET7Gv20215400.2"/>
    <property type="gene ID" value="AET7Gv20215400"/>
</dbReference>
<reference evidence="2" key="5">
    <citation type="journal article" date="2021" name="G3 (Bethesda)">
        <title>Aegilops tauschii genome assembly Aet v5.0 features greater sequence contiguity and improved annotation.</title>
        <authorList>
            <person name="Wang L."/>
            <person name="Zhu T."/>
            <person name="Rodriguez J.C."/>
            <person name="Deal K.R."/>
            <person name="Dubcovsky J."/>
            <person name="McGuire P.E."/>
            <person name="Lux T."/>
            <person name="Spannagl M."/>
            <person name="Mayer K.F.X."/>
            <person name="Baldrich P."/>
            <person name="Meyers B.C."/>
            <person name="Huo N."/>
            <person name="Gu Y.Q."/>
            <person name="Zhou H."/>
            <person name="Devos K.M."/>
            <person name="Bennetzen J.L."/>
            <person name="Unver T."/>
            <person name="Budak H."/>
            <person name="Gulick P.J."/>
            <person name="Galiba G."/>
            <person name="Kalapos B."/>
            <person name="Nelson D.R."/>
            <person name="Li P."/>
            <person name="You F.M."/>
            <person name="Luo M.C."/>
            <person name="Dvorak J."/>
        </authorList>
    </citation>
    <scope>NUCLEOTIDE SEQUENCE [LARGE SCALE GENOMIC DNA]</scope>
    <source>
        <strain evidence="2">cv. AL8/78</strain>
    </source>
</reference>
<dbReference type="PROSITE" id="PS50011">
    <property type="entry name" value="PROTEIN_KINASE_DOM"/>
    <property type="match status" value="1"/>
</dbReference>
<evidence type="ECO:0000313" key="3">
    <source>
        <dbReference type="Proteomes" id="UP000015105"/>
    </source>
</evidence>
<dbReference type="InterPro" id="IPR011009">
    <property type="entry name" value="Kinase-like_dom_sf"/>
</dbReference>
<protein>
    <recommendedName>
        <fullName evidence="1">Protein kinase domain-containing protein</fullName>
    </recommendedName>
</protein>
<dbReference type="InterPro" id="IPR000719">
    <property type="entry name" value="Prot_kinase_dom"/>
</dbReference>
<proteinExistence type="predicted"/>
<evidence type="ECO:0000259" key="1">
    <source>
        <dbReference type="PROSITE" id="PS50011"/>
    </source>
</evidence>
<dbReference type="SUPFAM" id="SSF56112">
    <property type="entry name" value="Protein kinase-like (PK-like)"/>
    <property type="match status" value="1"/>
</dbReference>
<dbReference type="GO" id="GO:0004672">
    <property type="term" value="F:protein kinase activity"/>
    <property type="evidence" value="ECO:0007669"/>
    <property type="project" value="InterPro"/>
</dbReference>
<dbReference type="InterPro" id="IPR001245">
    <property type="entry name" value="Ser-Thr/Tyr_kinase_cat_dom"/>
</dbReference>
<keyword evidence="3" id="KW-1185">Reference proteome</keyword>
<dbReference type="GO" id="GO:0005524">
    <property type="term" value="F:ATP binding"/>
    <property type="evidence" value="ECO:0007669"/>
    <property type="project" value="InterPro"/>
</dbReference>
<accession>A0A453QL79</accession>
<reference evidence="2" key="4">
    <citation type="submission" date="2019-03" db="UniProtKB">
        <authorList>
            <consortium name="EnsemblPlants"/>
        </authorList>
    </citation>
    <scope>IDENTIFICATION</scope>
</reference>
<evidence type="ECO:0000313" key="2">
    <source>
        <dbReference type="EnsemblPlants" id="AET7Gv20215400.2"/>
    </source>
</evidence>
<reference evidence="3" key="2">
    <citation type="journal article" date="2017" name="Nat. Plants">
        <title>The Aegilops tauschii genome reveals multiple impacts of transposons.</title>
        <authorList>
            <person name="Zhao G."/>
            <person name="Zou C."/>
            <person name="Li K."/>
            <person name="Wang K."/>
            <person name="Li T."/>
            <person name="Gao L."/>
            <person name="Zhang X."/>
            <person name="Wang H."/>
            <person name="Yang Z."/>
            <person name="Liu X."/>
            <person name="Jiang W."/>
            <person name="Mao L."/>
            <person name="Kong X."/>
            <person name="Jiao Y."/>
            <person name="Jia J."/>
        </authorList>
    </citation>
    <scope>NUCLEOTIDE SEQUENCE [LARGE SCALE GENOMIC DNA]</scope>
    <source>
        <strain evidence="3">cv. AL8/78</strain>
    </source>
</reference>
<dbReference type="PANTHER" id="PTHR46146">
    <property type="entry name" value="SERINE/THREONINE-PROTEIN KINASE-LIKE PROTEIN CCR4"/>
    <property type="match status" value="1"/>
</dbReference>
<organism evidence="2 3">
    <name type="scientific">Aegilops tauschii subsp. strangulata</name>
    <name type="common">Goatgrass</name>
    <dbReference type="NCBI Taxonomy" id="200361"/>
    <lineage>
        <taxon>Eukaryota</taxon>
        <taxon>Viridiplantae</taxon>
        <taxon>Streptophyta</taxon>
        <taxon>Embryophyta</taxon>
        <taxon>Tracheophyta</taxon>
        <taxon>Spermatophyta</taxon>
        <taxon>Magnoliopsida</taxon>
        <taxon>Liliopsida</taxon>
        <taxon>Poales</taxon>
        <taxon>Poaceae</taxon>
        <taxon>BOP clade</taxon>
        <taxon>Pooideae</taxon>
        <taxon>Triticodae</taxon>
        <taxon>Triticeae</taxon>
        <taxon>Triticinae</taxon>
        <taxon>Aegilops</taxon>
    </lineage>
</organism>
<name>A0A453QL79_AEGTS</name>
<dbReference type="Gramene" id="AET7Gv20215400.2">
    <property type="protein sequence ID" value="AET7Gv20215400.2"/>
    <property type="gene ID" value="AET7Gv20215400"/>
</dbReference>
<reference evidence="2" key="3">
    <citation type="journal article" date="2017" name="Nature">
        <title>Genome sequence of the progenitor of the wheat D genome Aegilops tauschii.</title>
        <authorList>
            <person name="Luo M.C."/>
            <person name="Gu Y.Q."/>
            <person name="Puiu D."/>
            <person name="Wang H."/>
            <person name="Twardziok S.O."/>
            <person name="Deal K.R."/>
            <person name="Huo N."/>
            <person name="Zhu T."/>
            <person name="Wang L."/>
            <person name="Wang Y."/>
            <person name="McGuire P.E."/>
            <person name="Liu S."/>
            <person name="Long H."/>
            <person name="Ramasamy R.K."/>
            <person name="Rodriguez J.C."/>
            <person name="Van S.L."/>
            <person name="Yuan L."/>
            <person name="Wang Z."/>
            <person name="Xia Z."/>
            <person name="Xiao L."/>
            <person name="Anderson O.D."/>
            <person name="Ouyang S."/>
            <person name="Liang Y."/>
            <person name="Zimin A.V."/>
            <person name="Pertea G."/>
            <person name="Qi P."/>
            <person name="Bennetzen J.L."/>
            <person name="Dai X."/>
            <person name="Dawson M.W."/>
            <person name="Muller H.G."/>
            <person name="Kugler K."/>
            <person name="Rivarola-Duarte L."/>
            <person name="Spannagl M."/>
            <person name="Mayer K.F.X."/>
            <person name="Lu F.H."/>
            <person name="Bevan M.W."/>
            <person name="Leroy P."/>
            <person name="Li P."/>
            <person name="You F.M."/>
            <person name="Sun Q."/>
            <person name="Liu Z."/>
            <person name="Lyons E."/>
            <person name="Wicker T."/>
            <person name="Salzberg S.L."/>
            <person name="Devos K.M."/>
            <person name="Dvorak J."/>
        </authorList>
    </citation>
    <scope>NUCLEOTIDE SEQUENCE [LARGE SCALE GENOMIC DNA]</scope>
    <source>
        <strain evidence="2">cv. AL8/78</strain>
    </source>
</reference>
<sequence>MGYMDPECMTTGRTNTESDVYSFGVVLLEIACGRRPVVVLQEEEDDAVHLVLEICPRGN</sequence>
<dbReference type="AlphaFoldDB" id="A0A453QL79"/>
<dbReference type="Gene3D" id="1.10.510.10">
    <property type="entry name" value="Transferase(Phosphotransferase) domain 1"/>
    <property type="match status" value="1"/>
</dbReference>
<dbReference type="Pfam" id="PF07714">
    <property type="entry name" value="PK_Tyr_Ser-Thr"/>
    <property type="match status" value="1"/>
</dbReference>
<dbReference type="PANTHER" id="PTHR46146:SF7">
    <property type="entry name" value="OS11G0664000 PROTEIN"/>
    <property type="match status" value="1"/>
</dbReference>
<reference evidence="3" key="1">
    <citation type="journal article" date="2014" name="Science">
        <title>Ancient hybridizations among the ancestral genomes of bread wheat.</title>
        <authorList>
            <consortium name="International Wheat Genome Sequencing Consortium,"/>
            <person name="Marcussen T."/>
            <person name="Sandve S.R."/>
            <person name="Heier L."/>
            <person name="Spannagl M."/>
            <person name="Pfeifer M."/>
            <person name="Jakobsen K.S."/>
            <person name="Wulff B.B."/>
            <person name="Steuernagel B."/>
            <person name="Mayer K.F."/>
            <person name="Olsen O.A."/>
        </authorList>
    </citation>
    <scope>NUCLEOTIDE SEQUENCE [LARGE SCALE GENOMIC DNA]</scope>
    <source>
        <strain evidence="3">cv. AL8/78</strain>
    </source>
</reference>
<dbReference type="Proteomes" id="UP000015105">
    <property type="component" value="Chromosome 7D"/>
</dbReference>